<dbReference type="Proteomes" id="UP000269806">
    <property type="component" value="Segment"/>
</dbReference>
<comment type="subcellular location">
    <subcellularLocation>
        <location evidence="2">Host nucleus</location>
    </subcellularLocation>
</comment>
<dbReference type="GO" id="GO:0006260">
    <property type="term" value="P:DNA replication"/>
    <property type="evidence" value="ECO:0007669"/>
    <property type="project" value="UniProtKB-KW"/>
</dbReference>
<organism evidence="16 17">
    <name type="scientific">Human feces pecovirus</name>
    <dbReference type="NCBI Taxonomy" id="1820160"/>
    <lineage>
        <taxon>Viruses</taxon>
    </lineage>
</organism>
<comment type="cofactor">
    <cofactor evidence="1">
        <name>Mn(2+)</name>
        <dbReference type="ChEBI" id="CHEBI:29035"/>
    </cofactor>
</comment>
<dbReference type="GO" id="GO:0004519">
    <property type="term" value="F:endonuclease activity"/>
    <property type="evidence" value="ECO:0007669"/>
    <property type="project" value="UniProtKB-KW"/>
</dbReference>
<dbReference type="GO" id="GO:0003677">
    <property type="term" value="F:DNA binding"/>
    <property type="evidence" value="ECO:0007669"/>
    <property type="project" value="UniProtKB-KW"/>
</dbReference>
<evidence type="ECO:0000256" key="3">
    <source>
        <dbReference type="ARBA" id="ARBA00022679"/>
    </source>
</evidence>
<evidence type="ECO:0000256" key="11">
    <source>
        <dbReference type="ARBA" id="ARBA00023124"/>
    </source>
</evidence>
<dbReference type="InterPro" id="IPR000605">
    <property type="entry name" value="Helicase_SF3_ssDNA/RNA_vir"/>
</dbReference>
<accession>A0A142J7H8</accession>
<evidence type="ECO:0000256" key="10">
    <source>
        <dbReference type="ARBA" id="ARBA00022801"/>
    </source>
</evidence>
<dbReference type="GO" id="GO:0016779">
    <property type="term" value="F:nucleotidyltransferase activity"/>
    <property type="evidence" value="ECO:0007669"/>
    <property type="project" value="UniProtKB-KW"/>
</dbReference>
<dbReference type="GO" id="GO:0046872">
    <property type="term" value="F:metal ion binding"/>
    <property type="evidence" value="ECO:0007669"/>
    <property type="project" value="UniProtKB-KW"/>
</dbReference>
<evidence type="ECO:0000256" key="6">
    <source>
        <dbReference type="ARBA" id="ARBA00022722"/>
    </source>
</evidence>
<dbReference type="Pfam" id="PF00910">
    <property type="entry name" value="RNA_helicase"/>
    <property type="match status" value="1"/>
</dbReference>
<keyword evidence="17" id="KW-1185">Reference proteome</keyword>
<keyword evidence="4" id="KW-0548">Nucleotidyltransferase</keyword>
<evidence type="ECO:0000256" key="13">
    <source>
        <dbReference type="ARBA" id="ARBA00023268"/>
    </source>
</evidence>
<evidence type="ECO:0000256" key="4">
    <source>
        <dbReference type="ARBA" id="ARBA00022695"/>
    </source>
</evidence>
<evidence type="ECO:0000256" key="2">
    <source>
        <dbReference type="ARBA" id="ARBA00004147"/>
    </source>
</evidence>
<keyword evidence="10" id="KW-0378">Hydrolase</keyword>
<protein>
    <submittedName>
        <fullName evidence="16">Replication associated protein</fullName>
    </submittedName>
</protein>
<dbReference type="InterPro" id="IPR049912">
    <property type="entry name" value="CRESS_DNA_REP"/>
</dbReference>
<keyword evidence="3" id="KW-0808">Transferase</keyword>
<evidence type="ECO:0000313" key="16">
    <source>
        <dbReference type="EMBL" id="AMR73067.1"/>
    </source>
</evidence>
<keyword evidence="8" id="KW-0547">Nucleotide-binding</keyword>
<dbReference type="GO" id="GO:0000166">
    <property type="term" value="F:nucleotide binding"/>
    <property type="evidence" value="ECO:0007669"/>
    <property type="project" value="UniProtKB-KW"/>
</dbReference>
<dbReference type="GO" id="GO:0042025">
    <property type="term" value="C:host cell nucleus"/>
    <property type="evidence" value="ECO:0007669"/>
    <property type="project" value="UniProtKB-SubCell"/>
</dbReference>
<dbReference type="GO" id="GO:0003724">
    <property type="term" value="F:RNA helicase activity"/>
    <property type="evidence" value="ECO:0007669"/>
    <property type="project" value="InterPro"/>
</dbReference>
<dbReference type="GeneID" id="41700644"/>
<feature type="domain" description="CRESS-DNA virus Rep endonuclease" evidence="15">
    <location>
        <begin position="2"/>
        <end position="100"/>
    </location>
</feature>
<evidence type="ECO:0000256" key="7">
    <source>
        <dbReference type="ARBA" id="ARBA00022723"/>
    </source>
</evidence>
<keyword evidence="5" id="KW-0235">DNA replication</keyword>
<evidence type="ECO:0000259" key="15">
    <source>
        <dbReference type="PROSITE" id="PS52020"/>
    </source>
</evidence>
<proteinExistence type="predicted"/>
<keyword evidence="12" id="KW-0238">DNA-binding</keyword>
<name>A0A142J7H8_9VIRU</name>
<keyword evidence="6" id="KW-0540">Nuclease</keyword>
<evidence type="ECO:0000256" key="12">
    <source>
        <dbReference type="ARBA" id="ARBA00023125"/>
    </source>
</evidence>
<evidence type="ECO:0000256" key="14">
    <source>
        <dbReference type="ARBA" id="ARBA00049360"/>
    </source>
</evidence>
<dbReference type="GO" id="GO:0003723">
    <property type="term" value="F:RNA binding"/>
    <property type="evidence" value="ECO:0007669"/>
    <property type="project" value="InterPro"/>
</dbReference>
<dbReference type="EMBL" id="KT600066">
    <property type="protein sequence ID" value="AMR73067.1"/>
    <property type="molecule type" value="Genomic_DNA"/>
</dbReference>
<evidence type="ECO:0000256" key="1">
    <source>
        <dbReference type="ARBA" id="ARBA00001936"/>
    </source>
</evidence>
<comment type="catalytic activity">
    <reaction evidence="14">
        <text>ATP + H2O = ADP + phosphate + H(+)</text>
        <dbReference type="Rhea" id="RHEA:13065"/>
        <dbReference type="ChEBI" id="CHEBI:15377"/>
        <dbReference type="ChEBI" id="CHEBI:15378"/>
        <dbReference type="ChEBI" id="CHEBI:30616"/>
        <dbReference type="ChEBI" id="CHEBI:43474"/>
        <dbReference type="ChEBI" id="CHEBI:456216"/>
    </reaction>
</comment>
<keyword evidence="11" id="KW-0190">Covalent protein-DNA linkage</keyword>
<keyword evidence="7" id="KW-0479">Metal-binding</keyword>
<dbReference type="Gene3D" id="3.40.1310.20">
    <property type="match status" value="1"/>
</dbReference>
<dbReference type="PROSITE" id="PS52020">
    <property type="entry name" value="CRESS_DNA_REP"/>
    <property type="match status" value="1"/>
</dbReference>
<evidence type="ECO:0000256" key="8">
    <source>
        <dbReference type="ARBA" id="ARBA00022741"/>
    </source>
</evidence>
<dbReference type="KEGG" id="vg:41700644"/>
<evidence type="ECO:0000313" key="17">
    <source>
        <dbReference type="Proteomes" id="UP000269806"/>
    </source>
</evidence>
<keyword evidence="9" id="KW-0255">Endonuclease</keyword>
<sequence length="320" mass="37406">MSMRTRNWCVTSWTCPDYDSVERLVVSGEYKYVCVGKETCPRTGKVHWHWYLQAVNKKSMRQIKKDVGDRMAHAEAANGPADAGIAYVKKDGEWKEWGEPKKQGRRSDLEDCKKIIDNSVDDAMGTMQQIADTHFGDFVRYYRGFAKYADLVDIKRAKQREPHMPEVIVYLGRAGSGKSYHCYHDEGYQRSGYRYLVQMESKTYFDGYDGEKTIWFDEFSGRVMSFTVFTQIVDQWGSRVETKGGSRQIFPERFLISTVEWPSQWWAGSSRFNADPYQLYRRITKIYWCRGPGQEPVELKKDGWTCKNIDEYEELFGKLP</sequence>
<evidence type="ECO:0000256" key="5">
    <source>
        <dbReference type="ARBA" id="ARBA00022705"/>
    </source>
</evidence>
<evidence type="ECO:0000256" key="9">
    <source>
        <dbReference type="ARBA" id="ARBA00022759"/>
    </source>
</evidence>
<dbReference type="RefSeq" id="YP_009551326.1">
    <property type="nucleotide sequence ID" value="NC_040306.1"/>
</dbReference>
<dbReference type="GO" id="GO:0016787">
    <property type="term" value="F:hydrolase activity"/>
    <property type="evidence" value="ECO:0007669"/>
    <property type="project" value="UniProtKB-KW"/>
</dbReference>
<keyword evidence="13" id="KW-0511">Multifunctional enzyme</keyword>
<reference evidence="16 17" key="1">
    <citation type="journal article" date="2016" name="Arch. Virol.">
        <title>The fecal virome of South and Central American children with diarrhea includes small circular DNA viral genomes of unknown origin.</title>
        <authorList>
            <person name="Phan T.G."/>
            <person name="da Costa A.C."/>
            <person name="Del Valle Mendoza J."/>
            <person name="Bucardo-Rivera F."/>
            <person name="Nordgren J."/>
            <person name="O'Ryan M."/>
            <person name="Deng X."/>
            <person name="Delwart E."/>
        </authorList>
    </citation>
    <scope>NUCLEOTIDE SEQUENCE [LARGE SCALE GENOMIC DNA]</scope>
    <source>
        <strain evidence="16 17">PeCV-NI</strain>
    </source>
</reference>
<dbReference type="Pfam" id="PF02407">
    <property type="entry name" value="Viral_Rep"/>
    <property type="match status" value="1"/>
</dbReference>
<dbReference type="OrthoDB" id="9195at10239"/>